<dbReference type="EMBL" id="JAPQKN010000004">
    <property type="protein sequence ID" value="KAJ5160852.1"/>
    <property type="molecule type" value="Genomic_DNA"/>
</dbReference>
<comment type="caution">
    <text evidence="2">The sequence shown here is derived from an EMBL/GenBank/DDBJ whole genome shotgun (WGS) entry which is preliminary data.</text>
</comment>
<feature type="non-terminal residue" evidence="2">
    <location>
        <position position="1"/>
    </location>
</feature>
<organism evidence="2 3">
    <name type="scientific">Penicillium canariense</name>
    <dbReference type="NCBI Taxonomy" id="189055"/>
    <lineage>
        <taxon>Eukaryota</taxon>
        <taxon>Fungi</taxon>
        <taxon>Dikarya</taxon>
        <taxon>Ascomycota</taxon>
        <taxon>Pezizomycotina</taxon>
        <taxon>Eurotiomycetes</taxon>
        <taxon>Eurotiomycetidae</taxon>
        <taxon>Eurotiales</taxon>
        <taxon>Aspergillaceae</taxon>
        <taxon>Penicillium</taxon>
    </lineage>
</organism>
<dbReference type="GeneID" id="81429156"/>
<dbReference type="Proteomes" id="UP001149163">
    <property type="component" value="Unassembled WGS sequence"/>
</dbReference>
<feature type="region of interest" description="Disordered" evidence="1">
    <location>
        <begin position="476"/>
        <end position="519"/>
    </location>
</feature>
<keyword evidence="3" id="KW-1185">Reference proteome</keyword>
<dbReference type="RefSeq" id="XP_056542409.1">
    <property type="nucleotide sequence ID" value="XM_056689980.1"/>
</dbReference>
<dbReference type="InterPro" id="IPR027796">
    <property type="entry name" value="OTT_1508_deam-like"/>
</dbReference>
<feature type="compositionally biased region" description="Low complexity" evidence="1">
    <location>
        <begin position="495"/>
        <end position="511"/>
    </location>
</feature>
<evidence type="ECO:0000313" key="3">
    <source>
        <dbReference type="Proteomes" id="UP001149163"/>
    </source>
</evidence>
<dbReference type="OrthoDB" id="4851849at2759"/>
<sequence length="519" mass="58508">MWKTTQAPATACAETIALSSFFYKVPASVIRNTTNQFSIDQENYVLPFSKERRLTEVLAFLAKAKDGRDHIPAICVEQNSSGTSLNVILAVNKSTYGDGNEILQDLKRSFDKIFHILHDSHFDKYEIQRDIFASIISMCSPRILHRLRLEREATKTPIQNLLKEAIFNVRRINSQKLHSKGLSGTSSSFISEANKVIQLVDRWVKNQTLDKLGDLVEGIHHLQQTAPHLYDLFDSISNNHMNPSLRASLLNIIRKVSRYWESARQLYRTAKKFPLVRNMEIQLASLPQKAFESQINPSEFSDLKSCFSRLGFIKGQQYSVSQLCRNLRLDEKAARARYERAQTALSAPKIHAEIQIIAFCEMQASKLFPRVVSSSKDACFLCNTFIQLYGRMHTPRAHSRLYPGWRLPSLPQFRVLQQNLNKILIENLQQNILLGLAQGKLPVRPPPNESTLLTLSASETTVELVSEIPEGEFSSLDSSITLSGGSPKLGPSLATNRRSSTRTTSENSCTTLYPPEGGL</sequence>
<protein>
    <submittedName>
        <fullName evidence="2">Uncharacterized protein</fullName>
    </submittedName>
</protein>
<reference evidence="2" key="1">
    <citation type="submission" date="2022-11" db="EMBL/GenBank/DDBJ databases">
        <authorList>
            <person name="Petersen C."/>
        </authorList>
    </citation>
    <scope>NUCLEOTIDE SEQUENCE</scope>
    <source>
        <strain evidence="2">IBT 26290</strain>
    </source>
</reference>
<gene>
    <name evidence="2" type="ORF">N7482_007856</name>
</gene>
<dbReference type="Pfam" id="PF14441">
    <property type="entry name" value="OTT_1508_deam"/>
    <property type="match status" value="1"/>
</dbReference>
<accession>A0A9W9HXK4</accession>
<evidence type="ECO:0000256" key="1">
    <source>
        <dbReference type="SAM" id="MobiDB-lite"/>
    </source>
</evidence>
<evidence type="ECO:0000313" key="2">
    <source>
        <dbReference type="EMBL" id="KAJ5160852.1"/>
    </source>
</evidence>
<reference evidence="2" key="2">
    <citation type="journal article" date="2023" name="IMA Fungus">
        <title>Comparative genomic study of the Penicillium genus elucidates a diverse pangenome and 15 lateral gene transfer events.</title>
        <authorList>
            <person name="Petersen C."/>
            <person name="Sorensen T."/>
            <person name="Nielsen M.R."/>
            <person name="Sondergaard T.E."/>
            <person name="Sorensen J.L."/>
            <person name="Fitzpatrick D.A."/>
            <person name="Frisvad J.C."/>
            <person name="Nielsen K.L."/>
        </authorList>
    </citation>
    <scope>NUCLEOTIDE SEQUENCE</scope>
    <source>
        <strain evidence="2">IBT 26290</strain>
    </source>
</reference>
<dbReference type="AlphaFoldDB" id="A0A9W9HXK4"/>
<proteinExistence type="predicted"/>
<name>A0A9W9HXK4_9EURO</name>